<dbReference type="AlphaFoldDB" id="A0A2U1LW41"/>
<keyword evidence="2" id="KW-0695">RNA-directed DNA polymerase</keyword>
<gene>
    <name evidence="2" type="ORF">CTI12_AA447070</name>
</gene>
<dbReference type="EMBL" id="PKPP01007502">
    <property type="protein sequence ID" value="PWA53212.1"/>
    <property type="molecule type" value="Genomic_DNA"/>
</dbReference>
<keyword evidence="2" id="KW-0808">Transferase</keyword>
<comment type="caution">
    <text evidence="2">The sequence shown here is derived from an EMBL/GenBank/DDBJ whole genome shotgun (WGS) entry which is preliminary data.</text>
</comment>
<keyword evidence="1" id="KW-0472">Membrane</keyword>
<feature type="transmembrane region" description="Helical" evidence="1">
    <location>
        <begin position="424"/>
        <end position="444"/>
    </location>
</feature>
<proteinExistence type="predicted"/>
<keyword evidence="3" id="KW-1185">Reference proteome</keyword>
<organism evidence="2 3">
    <name type="scientific">Artemisia annua</name>
    <name type="common">Sweet wormwood</name>
    <dbReference type="NCBI Taxonomy" id="35608"/>
    <lineage>
        <taxon>Eukaryota</taxon>
        <taxon>Viridiplantae</taxon>
        <taxon>Streptophyta</taxon>
        <taxon>Embryophyta</taxon>
        <taxon>Tracheophyta</taxon>
        <taxon>Spermatophyta</taxon>
        <taxon>Magnoliopsida</taxon>
        <taxon>eudicotyledons</taxon>
        <taxon>Gunneridae</taxon>
        <taxon>Pentapetalae</taxon>
        <taxon>asterids</taxon>
        <taxon>campanulids</taxon>
        <taxon>Asterales</taxon>
        <taxon>Asteraceae</taxon>
        <taxon>Asteroideae</taxon>
        <taxon>Anthemideae</taxon>
        <taxon>Artemisiinae</taxon>
        <taxon>Artemisia</taxon>
    </lineage>
</organism>
<evidence type="ECO:0000313" key="2">
    <source>
        <dbReference type="EMBL" id="PWA53212.1"/>
    </source>
</evidence>
<feature type="transmembrane region" description="Helical" evidence="1">
    <location>
        <begin position="68"/>
        <end position="86"/>
    </location>
</feature>
<keyword evidence="2" id="KW-0548">Nucleotidyltransferase</keyword>
<protein>
    <submittedName>
        <fullName evidence="2">Reverse transcriptase zinc-binding domain-containing protein</fullName>
    </submittedName>
</protein>
<feature type="transmembrane region" description="Helical" evidence="1">
    <location>
        <begin position="161"/>
        <end position="185"/>
    </location>
</feature>
<reference evidence="2 3" key="1">
    <citation type="journal article" date="2018" name="Mol. Plant">
        <title>The genome of Artemisia annua provides insight into the evolution of Asteraceae family and artemisinin biosynthesis.</title>
        <authorList>
            <person name="Shen Q."/>
            <person name="Zhang L."/>
            <person name="Liao Z."/>
            <person name="Wang S."/>
            <person name="Yan T."/>
            <person name="Shi P."/>
            <person name="Liu M."/>
            <person name="Fu X."/>
            <person name="Pan Q."/>
            <person name="Wang Y."/>
            <person name="Lv Z."/>
            <person name="Lu X."/>
            <person name="Zhang F."/>
            <person name="Jiang W."/>
            <person name="Ma Y."/>
            <person name="Chen M."/>
            <person name="Hao X."/>
            <person name="Li L."/>
            <person name="Tang Y."/>
            <person name="Lv G."/>
            <person name="Zhou Y."/>
            <person name="Sun X."/>
            <person name="Brodelius P.E."/>
            <person name="Rose J.K.C."/>
            <person name="Tang K."/>
        </authorList>
    </citation>
    <scope>NUCLEOTIDE SEQUENCE [LARGE SCALE GENOMIC DNA]</scope>
    <source>
        <strain evidence="3">cv. Huhao1</strain>
        <tissue evidence="2">Leaf</tissue>
    </source>
</reference>
<name>A0A2U1LW41_ARTAN</name>
<dbReference type="STRING" id="35608.A0A2U1LW41"/>
<evidence type="ECO:0000256" key="1">
    <source>
        <dbReference type="SAM" id="Phobius"/>
    </source>
</evidence>
<accession>A0A2U1LW41</accession>
<dbReference type="GO" id="GO:0003964">
    <property type="term" value="F:RNA-directed DNA polymerase activity"/>
    <property type="evidence" value="ECO:0007669"/>
    <property type="project" value="UniProtKB-KW"/>
</dbReference>
<evidence type="ECO:0000313" key="3">
    <source>
        <dbReference type="Proteomes" id="UP000245207"/>
    </source>
</evidence>
<feature type="transmembrane region" description="Helical" evidence="1">
    <location>
        <begin position="205"/>
        <end position="230"/>
    </location>
</feature>
<dbReference type="OrthoDB" id="1938430at2759"/>
<feature type="transmembrane region" description="Helical" evidence="1">
    <location>
        <begin position="456"/>
        <end position="482"/>
    </location>
</feature>
<feature type="transmembrane region" description="Helical" evidence="1">
    <location>
        <begin position="341"/>
        <end position="364"/>
    </location>
</feature>
<sequence length="536" mass="63720">MGVWERNDDMRCAFCKKVQDSHNHLFFDCDVTGEIWDRFKTLVRLDHAPSRWSEIQAFILNRPINKSIWSILQRLVIGACIYFVWIERNLRIFQGRTRNIDDICTLIKDTVRLRILGLTLNDSDQVFEAADMWEFHVNRVMGRKKVMFVDGRKNSCSFRVIFVHFFGGDDLQVLSLTFYFWFWFLNAFPKWCRTSLEDYGRYMRWFWFKWSYMVVFCCDGVYWFFTWCYFSWTILSFPMWCKPSLDGIWFSLYLESFNLTDCPTWCVPSTDEVWLIWFKFDSLKYSISGYDSKVLVTYIGPDNPVLSYFWGGIIGVESWELIVCKHDIHVMGYLFREITECYVDFNVFGYIFSWITGFCGYHWFLRRNKWLFVELVMVWVFNVDWILPKASLLMYKGRLLKTDGVNLSIWTSTIYSQFGLKVQLVYFGYLVIFLCKSNGLLEFISFGNTFQLEYSFGLMVLLGYDMCLMLMPTVCLKIYILYSFEDLKAKFNLVGQEDKVINMEIGSRVCGFGLKTLVSESLKKVQGYAYMHRGPP</sequence>
<keyword evidence="1" id="KW-0812">Transmembrane</keyword>
<keyword evidence="1" id="KW-1133">Transmembrane helix</keyword>
<feature type="transmembrane region" description="Helical" evidence="1">
    <location>
        <begin position="370"/>
        <end position="387"/>
    </location>
</feature>
<dbReference type="Proteomes" id="UP000245207">
    <property type="component" value="Unassembled WGS sequence"/>
</dbReference>